<keyword evidence="3" id="KW-0732">Signal</keyword>
<evidence type="ECO:0000313" key="4">
    <source>
        <dbReference type="EMBL" id="KPJ21088.1"/>
    </source>
</evidence>
<dbReference type="InParanoid" id="A0A0N1IKR3"/>
<dbReference type="GO" id="GO:0016671">
    <property type="term" value="F:oxidoreductase activity, acting on a sulfur group of donors, disulfide as acceptor"/>
    <property type="evidence" value="ECO:0007669"/>
    <property type="project" value="InterPro"/>
</dbReference>
<dbReference type="Pfam" id="PF03227">
    <property type="entry name" value="GILT"/>
    <property type="match status" value="1"/>
</dbReference>
<protein>
    <recommendedName>
        <fullName evidence="6">Gamma-interferon-inducible lysosomal thiol reductase</fullName>
    </recommendedName>
</protein>
<evidence type="ECO:0000256" key="1">
    <source>
        <dbReference type="ARBA" id="ARBA00005679"/>
    </source>
</evidence>
<keyword evidence="2" id="KW-0325">Glycoprotein</keyword>
<evidence type="ECO:0000256" key="3">
    <source>
        <dbReference type="SAM" id="SignalP"/>
    </source>
</evidence>
<feature type="chain" id="PRO_5005874016" description="Gamma-interferon-inducible lysosomal thiol reductase" evidence="3">
    <location>
        <begin position="23"/>
        <end position="88"/>
    </location>
</feature>
<proteinExistence type="inferred from homology"/>
<name>A0A0N1IKR3_PAPMA</name>
<feature type="signal peptide" evidence="3">
    <location>
        <begin position="1"/>
        <end position="22"/>
    </location>
</feature>
<sequence>MVNSNFFQSFLIFCAGVQLSVGYLPQKSINYGDDGFECQHGPEECLGNMVQECALRHMRGHSDVQRVTYVVCEMASESGARGSLAVSS</sequence>
<comment type="caution">
    <text evidence="4">The sequence shown here is derived from an EMBL/GenBank/DDBJ whole genome shotgun (WGS) entry which is preliminary data.</text>
</comment>
<dbReference type="AlphaFoldDB" id="A0A0N1IKR3"/>
<dbReference type="Proteomes" id="UP000053240">
    <property type="component" value="Unassembled WGS sequence"/>
</dbReference>
<dbReference type="InterPro" id="IPR004911">
    <property type="entry name" value="Interferon-induced_GILT"/>
</dbReference>
<reference evidence="4 5" key="1">
    <citation type="journal article" date="2015" name="Nat. Commun.">
        <title>Outbred genome sequencing and CRISPR/Cas9 gene editing in butterflies.</title>
        <authorList>
            <person name="Li X."/>
            <person name="Fan D."/>
            <person name="Zhang W."/>
            <person name="Liu G."/>
            <person name="Zhang L."/>
            <person name="Zhao L."/>
            <person name="Fang X."/>
            <person name="Chen L."/>
            <person name="Dong Y."/>
            <person name="Chen Y."/>
            <person name="Ding Y."/>
            <person name="Zhao R."/>
            <person name="Feng M."/>
            <person name="Zhu Y."/>
            <person name="Feng Y."/>
            <person name="Jiang X."/>
            <person name="Zhu D."/>
            <person name="Xiang H."/>
            <person name="Feng X."/>
            <person name="Li S."/>
            <person name="Wang J."/>
            <person name="Zhang G."/>
            <person name="Kronforst M.R."/>
            <person name="Wang W."/>
        </authorList>
    </citation>
    <scope>NUCLEOTIDE SEQUENCE [LARGE SCALE GENOMIC DNA]</scope>
    <source>
        <strain evidence="4">Ya'a_city_454_Pm</strain>
        <tissue evidence="4">Whole body</tissue>
    </source>
</reference>
<comment type="similarity">
    <text evidence="1">Belongs to the GILT family.</text>
</comment>
<gene>
    <name evidence="4" type="ORF">RR48_00687</name>
</gene>
<organism evidence="4 5">
    <name type="scientific">Papilio machaon</name>
    <name type="common">Old World swallowtail butterfly</name>
    <dbReference type="NCBI Taxonomy" id="76193"/>
    <lineage>
        <taxon>Eukaryota</taxon>
        <taxon>Metazoa</taxon>
        <taxon>Ecdysozoa</taxon>
        <taxon>Arthropoda</taxon>
        <taxon>Hexapoda</taxon>
        <taxon>Insecta</taxon>
        <taxon>Pterygota</taxon>
        <taxon>Neoptera</taxon>
        <taxon>Endopterygota</taxon>
        <taxon>Lepidoptera</taxon>
        <taxon>Glossata</taxon>
        <taxon>Ditrysia</taxon>
        <taxon>Papilionoidea</taxon>
        <taxon>Papilionidae</taxon>
        <taxon>Papilioninae</taxon>
        <taxon>Papilio</taxon>
    </lineage>
</organism>
<accession>A0A0N1IKR3</accession>
<evidence type="ECO:0000313" key="5">
    <source>
        <dbReference type="Proteomes" id="UP000053240"/>
    </source>
</evidence>
<evidence type="ECO:0008006" key="6">
    <source>
        <dbReference type="Google" id="ProtNLM"/>
    </source>
</evidence>
<dbReference type="EMBL" id="LADJ01020632">
    <property type="protein sequence ID" value="KPJ21088.1"/>
    <property type="molecule type" value="Genomic_DNA"/>
</dbReference>
<keyword evidence="5" id="KW-1185">Reference proteome</keyword>
<evidence type="ECO:0000256" key="2">
    <source>
        <dbReference type="ARBA" id="ARBA00023180"/>
    </source>
</evidence>